<dbReference type="Pfam" id="PF03713">
    <property type="entry name" value="DUF305"/>
    <property type="match status" value="1"/>
</dbReference>
<evidence type="ECO:0000259" key="3">
    <source>
        <dbReference type="Pfam" id="PF03713"/>
    </source>
</evidence>
<dbReference type="PANTHER" id="PTHR36933">
    <property type="entry name" value="SLL0788 PROTEIN"/>
    <property type="match status" value="1"/>
</dbReference>
<keyword evidence="2" id="KW-0732">Signal</keyword>
<feature type="chain" id="PRO_5016092904" evidence="2">
    <location>
        <begin position="22"/>
        <end position="269"/>
    </location>
</feature>
<evidence type="ECO:0000313" key="5">
    <source>
        <dbReference type="Proteomes" id="UP000249417"/>
    </source>
</evidence>
<feature type="region of interest" description="Disordered" evidence="1">
    <location>
        <begin position="231"/>
        <end position="269"/>
    </location>
</feature>
<dbReference type="Proteomes" id="UP000249417">
    <property type="component" value="Unassembled WGS sequence"/>
</dbReference>
<dbReference type="EMBL" id="QFQB01000070">
    <property type="protein sequence ID" value="PZQ44958.1"/>
    <property type="molecule type" value="Genomic_DNA"/>
</dbReference>
<feature type="compositionally biased region" description="Basic residues" evidence="1">
    <location>
        <begin position="235"/>
        <end position="247"/>
    </location>
</feature>
<dbReference type="InterPro" id="IPR005183">
    <property type="entry name" value="DUF305_CopM-like"/>
</dbReference>
<evidence type="ECO:0000256" key="2">
    <source>
        <dbReference type="SAM" id="SignalP"/>
    </source>
</evidence>
<comment type="caution">
    <text evidence="4">The sequence shown here is derived from an EMBL/GenBank/DDBJ whole genome shotgun (WGS) entry which is preliminary data.</text>
</comment>
<feature type="signal peptide" evidence="2">
    <location>
        <begin position="1"/>
        <end position="21"/>
    </location>
</feature>
<feature type="domain" description="DUF305" evidence="3">
    <location>
        <begin position="50"/>
        <end position="202"/>
    </location>
</feature>
<reference evidence="4 5" key="1">
    <citation type="submission" date="2017-08" db="EMBL/GenBank/DDBJ databases">
        <title>Infants hospitalized years apart are colonized by the same room-sourced microbial strains.</title>
        <authorList>
            <person name="Brooks B."/>
            <person name="Olm M.R."/>
            <person name="Firek B.A."/>
            <person name="Baker R."/>
            <person name="Thomas B.C."/>
            <person name="Morowitz M.J."/>
            <person name="Banfield J.F."/>
        </authorList>
    </citation>
    <scope>NUCLEOTIDE SEQUENCE [LARGE SCALE GENOMIC DNA]</scope>
    <source>
        <strain evidence="4">S2_005_002_R2_29</strain>
    </source>
</reference>
<evidence type="ECO:0000256" key="1">
    <source>
        <dbReference type="SAM" id="MobiDB-lite"/>
    </source>
</evidence>
<proteinExistence type="predicted"/>
<organism evidence="4 5">
    <name type="scientific">Micavibrio aeruginosavorus</name>
    <dbReference type="NCBI Taxonomy" id="349221"/>
    <lineage>
        <taxon>Bacteria</taxon>
        <taxon>Pseudomonadati</taxon>
        <taxon>Bdellovibrionota</taxon>
        <taxon>Bdellovibrionia</taxon>
        <taxon>Bdellovibrionales</taxon>
        <taxon>Pseudobdellovibrionaceae</taxon>
        <taxon>Micavibrio</taxon>
    </lineage>
</organism>
<accession>A0A2W5MX94</accession>
<protein>
    <submittedName>
        <fullName evidence="4">DUF305 domain-containing protein</fullName>
    </submittedName>
</protein>
<evidence type="ECO:0000313" key="4">
    <source>
        <dbReference type="EMBL" id="PZQ44958.1"/>
    </source>
</evidence>
<dbReference type="PANTHER" id="PTHR36933:SF1">
    <property type="entry name" value="SLL0788 PROTEIN"/>
    <property type="match status" value="1"/>
</dbReference>
<sequence>MRIAFVFGLILLLLAAAPSFAAVEPDYDPKEPLVTNPWFAAQGAAEQKADLDFVKGMRPHHAGALTMSDEYLSDPQAKNVQLKSLARGIKHNQTFEIGMLDRVEQLVGKPIQKEGATRQVAEQGLAQKQRFQRAPMPAGFGKSEVTARDVQFAKGMAIHHEAALVMAKEYLANPHATNKYLRLLCLDILRDQKMEIAFMNDIVAQYPGNPDDIKVDMSMMHGMDHMNHGGMKHGAAPKKAKVKKPTAKKPAPAHDMSGMEGMDHSHMGH</sequence>
<dbReference type="Gene3D" id="1.20.1260.10">
    <property type="match status" value="1"/>
</dbReference>
<dbReference type="InterPro" id="IPR012347">
    <property type="entry name" value="Ferritin-like"/>
</dbReference>
<gene>
    <name evidence="4" type="ORF">DI551_08950</name>
</gene>
<dbReference type="AlphaFoldDB" id="A0A2W5MX94"/>
<name>A0A2W5MX94_9BACT</name>